<dbReference type="InterPro" id="IPR005829">
    <property type="entry name" value="Sugar_transporter_CS"/>
</dbReference>
<feature type="transmembrane region" description="Helical" evidence="9">
    <location>
        <begin position="395"/>
        <end position="417"/>
    </location>
</feature>
<keyword evidence="7 9" id="KW-0472">Membrane</keyword>
<feature type="domain" description="Major facilitator superfamily (MFS) profile" evidence="10">
    <location>
        <begin position="1"/>
        <end position="421"/>
    </location>
</feature>
<evidence type="ECO:0000259" key="10">
    <source>
        <dbReference type="PROSITE" id="PS50850"/>
    </source>
</evidence>
<dbReference type="InterPro" id="IPR020846">
    <property type="entry name" value="MFS_dom"/>
</dbReference>
<keyword evidence="5 9" id="KW-0812">Transmembrane</keyword>
<evidence type="ECO:0000256" key="9">
    <source>
        <dbReference type="SAM" id="Phobius"/>
    </source>
</evidence>
<feature type="transmembrane region" description="Helical" evidence="9">
    <location>
        <begin position="269"/>
        <end position="289"/>
    </location>
</feature>
<evidence type="ECO:0000256" key="6">
    <source>
        <dbReference type="ARBA" id="ARBA00022989"/>
    </source>
</evidence>
<keyword evidence="4" id="KW-0762">Sugar transport</keyword>
<dbReference type="PROSITE" id="PS00216">
    <property type="entry name" value="SUGAR_TRANSPORT_1"/>
    <property type="match status" value="1"/>
</dbReference>
<dbReference type="PANTHER" id="PTHR48021">
    <property type="match status" value="1"/>
</dbReference>
<feature type="transmembrane region" description="Helical" evidence="9">
    <location>
        <begin position="366"/>
        <end position="389"/>
    </location>
</feature>
<proteinExistence type="predicted"/>
<dbReference type="InterPro" id="IPR003663">
    <property type="entry name" value="Sugar/inositol_transpt"/>
</dbReference>
<dbReference type="InterPro" id="IPR050549">
    <property type="entry name" value="MFS_Trehalose_Transporter"/>
</dbReference>
<evidence type="ECO:0000256" key="5">
    <source>
        <dbReference type="ARBA" id="ARBA00022692"/>
    </source>
</evidence>
<organism evidence="11 12">
    <name type="scientific">Rhynchophorus ferrugineus</name>
    <name type="common">Red palm weevil</name>
    <name type="synonym">Curculio ferrugineus</name>
    <dbReference type="NCBI Taxonomy" id="354439"/>
    <lineage>
        <taxon>Eukaryota</taxon>
        <taxon>Metazoa</taxon>
        <taxon>Ecdysozoa</taxon>
        <taxon>Arthropoda</taxon>
        <taxon>Hexapoda</taxon>
        <taxon>Insecta</taxon>
        <taxon>Pterygota</taxon>
        <taxon>Neoptera</taxon>
        <taxon>Endopterygota</taxon>
        <taxon>Coleoptera</taxon>
        <taxon>Polyphaga</taxon>
        <taxon>Cucujiformia</taxon>
        <taxon>Curculionidae</taxon>
        <taxon>Dryophthorinae</taxon>
        <taxon>Rhynchophorus</taxon>
    </lineage>
</organism>
<reference evidence="11" key="1">
    <citation type="submission" date="2020-08" db="EMBL/GenBank/DDBJ databases">
        <title>Genome sequencing and assembly of the red palm weevil Rhynchophorus ferrugineus.</title>
        <authorList>
            <person name="Dias G.B."/>
            <person name="Bergman C.M."/>
            <person name="Manee M."/>
        </authorList>
    </citation>
    <scope>NUCLEOTIDE SEQUENCE</scope>
    <source>
        <strain evidence="11">AA-2017</strain>
        <tissue evidence="11">Whole larva</tissue>
    </source>
</reference>
<dbReference type="Proteomes" id="UP000625711">
    <property type="component" value="Unassembled WGS sequence"/>
</dbReference>
<evidence type="ECO:0000256" key="7">
    <source>
        <dbReference type="ARBA" id="ARBA00023136"/>
    </source>
</evidence>
<evidence type="ECO:0000313" key="12">
    <source>
        <dbReference type="Proteomes" id="UP000625711"/>
    </source>
</evidence>
<keyword evidence="2" id="KW-0813">Transport</keyword>
<accession>A0A834IF65</accession>
<dbReference type="SUPFAM" id="SSF103473">
    <property type="entry name" value="MFS general substrate transporter"/>
    <property type="match status" value="1"/>
</dbReference>
<comment type="subcellular location">
    <subcellularLocation>
        <location evidence="1">Cell membrane</location>
        <topology evidence="1">Multi-pass membrane protein</topology>
    </subcellularLocation>
</comment>
<feature type="transmembrane region" description="Helical" evidence="9">
    <location>
        <begin position="147"/>
        <end position="168"/>
    </location>
</feature>
<dbReference type="OrthoDB" id="6133115at2759"/>
<evidence type="ECO:0000256" key="8">
    <source>
        <dbReference type="ARBA" id="ARBA00023180"/>
    </source>
</evidence>
<sequence>TLMAISDGMTYGWTSPMIPYFTEGKGNIVMTEKEAQFMETINLLGSASGLPFVLYLVNKIGRKKSMLIASFLGSLCWLTLIFAPNKEIIYTARFFAGMAGDMCFVAAPMYVAEIANHMIRGFLSASIYLMMLLGVIVVYTAGAYAPYYVPPIIGIVLTTSECILFPFMPESPYYYVYKGEKELAKKSLQKLRNSSDVDAELNDIQQSVDRQKNNKGKLQDLVTNKTNRVALILMTVLNLGQHYSGITIMVMNLHSILENAGSTYIDSSVAAIIFSVVMLIGGSISSVVIDKFGRKALLIMSSVSTGLVLSSITVYYHLKYNGYDVSSVSWIPAVSCMIFAATFKLGLGLVPIVLTAEIFPTTIKAIGMTIAEVWYIVGAVTSVSVYSWLIDSYGMHVPFYILTVCSFTMCFFTIFFVPETKGKTLDEIQLMLGGK</sequence>
<keyword evidence="3" id="KW-1003">Cell membrane</keyword>
<keyword evidence="8" id="KW-0325">Glycoprotein</keyword>
<dbReference type="AlphaFoldDB" id="A0A834IF65"/>
<evidence type="ECO:0000256" key="2">
    <source>
        <dbReference type="ARBA" id="ARBA00022448"/>
    </source>
</evidence>
<feature type="transmembrane region" description="Helical" evidence="9">
    <location>
        <begin position="229"/>
        <end position="249"/>
    </location>
</feature>
<dbReference type="PANTHER" id="PTHR48021:SF46">
    <property type="entry name" value="MAJOR FACILITATOR SUPERFAMILY (MFS) PROFILE DOMAIN-CONTAINING PROTEIN"/>
    <property type="match status" value="1"/>
</dbReference>
<dbReference type="InterPro" id="IPR005828">
    <property type="entry name" value="MFS_sugar_transport-like"/>
</dbReference>
<dbReference type="PROSITE" id="PS50850">
    <property type="entry name" value="MFS"/>
    <property type="match status" value="1"/>
</dbReference>
<feature type="non-terminal residue" evidence="11">
    <location>
        <position position="1"/>
    </location>
</feature>
<dbReference type="PRINTS" id="PR00171">
    <property type="entry name" value="SUGRTRNSPORT"/>
</dbReference>
<feature type="transmembrane region" description="Helical" evidence="9">
    <location>
        <begin position="65"/>
        <end position="83"/>
    </location>
</feature>
<comment type="caution">
    <text evidence="11">The sequence shown here is derived from an EMBL/GenBank/DDBJ whole genome shotgun (WGS) entry which is preliminary data.</text>
</comment>
<dbReference type="GO" id="GO:0022857">
    <property type="term" value="F:transmembrane transporter activity"/>
    <property type="evidence" value="ECO:0007669"/>
    <property type="project" value="InterPro"/>
</dbReference>
<feature type="transmembrane region" description="Helical" evidence="9">
    <location>
        <begin position="330"/>
        <end position="354"/>
    </location>
</feature>
<dbReference type="Pfam" id="PF00083">
    <property type="entry name" value="Sugar_tr"/>
    <property type="match status" value="1"/>
</dbReference>
<keyword evidence="6 9" id="KW-1133">Transmembrane helix</keyword>
<evidence type="ECO:0000313" key="11">
    <source>
        <dbReference type="EMBL" id="KAF7276878.1"/>
    </source>
</evidence>
<dbReference type="FunFam" id="1.20.1250.20:FF:000218">
    <property type="entry name" value="facilitated trehalose transporter Tret1"/>
    <property type="match status" value="1"/>
</dbReference>
<feature type="transmembrane region" description="Helical" evidence="9">
    <location>
        <begin position="122"/>
        <end position="141"/>
    </location>
</feature>
<dbReference type="InterPro" id="IPR036259">
    <property type="entry name" value="MFS_trans_sf"/>
</dbReference>
<dbReference type="EMBL" id="JAACXV010005207">
    <property type="protein sequence ID" value="KAF7276878.1"/>
    <property type="molecule type" value="Genomic_DNA"/>
</dbReference>
<evidence type="ECO:0000256" key="3">
    <source>
        <dbReference type="ARBA" id="ARBA00022475"/>
    </source>
</evidence>
<feature type="transmembrane region" description="Helical" evidence="9">
    <location>
        <begin position="296"/>
        <end position="318"/>
    </location>
</feature>
<dbReference type="Gene3D" id="1.20.1250.20">
    <property type="entry name" value="MFS general substrate transporter like domains"/>
    <property type="match status" value="1"/>
</dbReference>
<gene>
    <name evidence="11" type="ORF">GWI33_009693</name>
</gene>
<protein>
    <recommendedName>
        <fullName evidence="10">Major facilitator superfamily (MFS) profile domain-containing protein</fullName>
    </recommendedName>
</protein>
<feature type="transmembrane region" description="Helical" evidence="9">
    <location>
        <begin position="40"/>
        <end position="58"/>
    </location>
</feature>
<dbReference type="GO" id="GO:0005886">
    <property type="term" value="C:plasma membrane"/>
    <property type="evidence" value="ECO:0007669"/>
    <property type="project" value="UniProtKB-SubCell"/>
</dbReference>
<name>A0A834IF65_RHYFE</name>
<feature type="transmembrane region" description="Helical" evidence="9">
    <location>
        <begin position="89"/>
        <end position="110"/>
    </location>
</feature>
<evidence type="ECO:0000256" key="1">
    <source>
        <dbReference type="ARBA" id="ARBA00004651"/>
    </source>
</evidence>
<evidence type="ECO:0000256" key="4">
    <source>
        <dbReference type="ARBA" id="ARBA00022597"/>
    </source>
</evidence>
<keyword evidence="12" id="KW-1185">Reference proteome</keyword>